<feature type="transmembrane region" description="Helical" evidence="8">
    <location>
        <begin position="379"/>
        <end position="396"/>
    </location>
</feature>
<feature type="transmembrane region" description="Helical" evidence="8">
    <location>
        <begin position="129"/>
        <end position="145"/>
    </location>
</feature>
<protein>
    <submittedName>
        <fullName evidence="10">FUSC family protein</fullName>
    </submittedName>
</protein>
<organism evidence="10 11">
    <name type="scientific">Actinomycetospora atypica</name>
    <dbReference type="NCBI Taxonomy" id="1290095"/>
    <lineage>
        <taxon>Bacteria</taxon>
        <taxon>Bacillati</taxon>
        <taxon>Actinomycetota</taxon>
        <taxon>Actinomycetes</taxon>
        <taxon>Pseudonocardiales</taxon>
        <taxon>Pseudonocardiaceae</taxon>
        <taxon>Actinomycetospora</taxon>
    </lineage>
</organism>
<keyword evidence="3 8" id="KW-0812">Transmembrane</keyword>
<evidence type="ECO:0000256" key="3">
    <source>
        <dbReference type="ARBA" id="ARBA00022692"/>
    </source>
</evidence>
<keyword evidence="11" id="KW-1185">Reference proteome</keyword>
<dbReference type="RefSeq" id="WP_378035816.1">
    <property type="nucleotide sequence ID" value="NZ_JBHSIV010000008.1"/>
</dbReference>
<feature type="transmembrane region" description="Helical" evidence="8">
    <location>
        <begin position="507"/>
        <end position="526"/>
    </location>
</feature>
<comment type="subcellular location">
    <subcellularLocation>
        <location evidence="1">Cell membrane</location>
        <topology evidence="1">Multi-pass membrane protein</topology>
    </subcellularLocation>
</comment>
<accession>A0ABV9YM57</accession>
<keyword evidence="2" id="KW-1003">Cell membrane</keyword>
<keyword evidence="5 8" id="KW-0472">Membrane</keyword>
<evidence type="ECO:0000256" key="5">
    <source>
        <dbReference type="ARBA" id="ARBA00023136"/>
    </source>
</evidence>
<dbReference type="InterPro" id="IPR049453">
    <property type="entry name" value="Memb_transporter_dom"/>
</dbReference>
<dbReference type="Proteomes" id="UP001595947">
    <property type="component" value="Unassembled WGS sequence"/>
</dbReference>
<feature type="transmembrane region" description="Helical" evidence="8">
    <location>
        <begin position="430"/>
        <end position="447"/>
    </location>
</feature>
<feature type="region of interest" description="Disordered" evidence="7">
    <location>
        <begin position="692"/>
        <end position="711"/>
    </location>
</feature>
<evidence type="ECO:0000313" key="11">
    <source>
        <dbReference type="Proteomes" id="UP001595947"/>
    </source>
</evidence>
<reference evidence="11" key="1">
    <citation type="journal article" date="2019" name="Int. J. Syst. Evol. Microbiol.">
        <title>The Global Catalogue of Microorganisms (GCM) 10K type strain sequencing project: providing services to taxonomists for standard genome sequencing and annotation.</title>
        <authorList>
            <consortium name="The Broad Institute Genomics Platform"/>
            <consortium name="The Broad Institute Genome Sequencing Center for Infectious Disease"/>
            <person name="Wu L."/>
            <person name="Ma J."/>
        </authorList>
    </citation>
    <scope>NUCLEOTIDE SEQUENCE [LARGE SCALE GENOMIC DNA]</scope>
    <source>
        <strain evidence="11">CGMCC 4.7093</strain>
    </source>
</reference>
<evidence type="ECO:0000256" key="6">
    <source>
        <dbReference type="ARBA" id="ARBA00043993"/>
    </source>
</evidence>
<comment type="caution">
    <text evidence="10">The sequence shown here is derived from an EMBL/GenBank/DDBJ whole genome shotgun (WGS) entry which is preliminary data.</text>
</comment>
<dbReference type="PANTHER" id="PTHR30509">
    <property type="entry name" value="P-HYDROXYBENZOIC ACID EFFLUX PUMP SUBUNIT-RELATED"/>
    <property type="match status" value="1"/>
</dbReference>
<proteinExistence type="inferred from homology"/>
<feature type="domain" description="Integral membrane bound transporter" evidence="9">
    <location>
        <begin position="389"/>
        <end position="514"/>
    </location>
</feature>
<dbReference type="InterPro" id="IPR008969">
    <property type="entry name" value="CarboxyPept-like_regulatory"/>
</dbReference>
<evidence type="ECO:0000256" key="8">
    <source>
        <dbReference type="SAM" id="Phobius"/>
    </source>
</evidence>
<feature type="transmembrane region" description="Helical" evidence="8">
    <location>
        <begin position="402"/>
        <end position="423"/>
    </location>
</feature>
<feature type="transmembrane region" description="Helical" evidence="8">
    <location>
        <begin position="52"/>
        <end position="70"/>
    </location>
</feature>
<feature type="transmembrane region" description="Helical" evidence="8">
    <location>
        <begin position="104"/>
        <end position="123"/>
    </location>
</feature>
<dbReference type="EMBL" id="JBHSIV010000008">
    <property type="protein sequence ID" value="MFC5062463.1"/>
    <property type="molecule type" value="Genomic_DNA"/>
</dbReference>
<sequence>MTSTATGPRPTTGADGPDGPTARATAVPGVSWVDRVLASDPGHVRLALATRAAASLAVSLAVSALLAGTLGAQGTAAVVVLVLGAVLTMMTTFTASDPTTRGRVVTQLCLPVAMLVGIGLSTLVDRHRVLSLGLFVVVMFVVVWVRRFGPRAFACGMVAWMGYFIALFLQLGFSQLPVVVASVATTTVVLLVVALVLAPQRPARRLRRMVDTFAARVRIAEAEHARPALRAPWRRAQDVRAASDRATLRVNEAAVLIDGQLAIPRSLADPARAADVRAAVIRVEAALARTLDAAPGTAGGTAAALAGLRAVLDDDREGRPRAGADTSAEPRPFVPGAELFAGFLPGSAVTVGPMVAPEVEGTPGTGGRRPGRMLLTTRQAFQIALAGGLAIALGDAVSGQRWYWAVLACFLAFTGTATAAETIRKAVQRTAGTVVGVVVALLVVPLLGDSTAVSLAVILVALFLGFYLFRVSYTSLALAVTIIVAELYEMLGTYSDGLLALRVGETAIGAAIGGIVAVSFLPTSAARAEQAARARLAEELRAALVDVAAVVHGEDRPDDPPDLPARARSLDAAIHQLAVIGVPLSLGLVPGAARRRPVLAHRLAAWVRCAVRVRAVVEAAADYERTRRSDPEVRHERVGAAVRAVRGLVDALADGHGPGEHRHRPAADESGGLLGELATLHGALVALHEIDPDAEPAPTDDGPGERVTGRVTDADGRGLTAVVTVVDGNGRQLGRTRAGEDGGFAVPVGPGTGAWQLVVAAAGHAPHAGRARGSVDHRVVLRRR</sequence>
<dbReference type="SUPFAM" id="SSF49464">
    <property type="entry name" value="Carboxypeptidase regulatory domain-like"/>
    <property type="match status" value="1"/>
</dbReference>
<dbReference type="PANTHER" id="PTHR30509:SF9">
    <property type="entry name" value="MULTIDRUG RESISTANCE PROTEIN MDTO"/>
    <property type="match status" value="1"/>
</dbReference>
<feature type="region of interest" description="Disordered" evidence="7">
    <location>
        <begin position="1"/>
        <end position="25"/>
    </location>
</feature>
<evidence type="ECO:0000256" key="1">
    <source>
        <dbReference type="ARBA" id="ARBA00004651"/>
    </source>
</evidence>
<gene>
    <name evidence="10" type="ORF">ACFPBZ_09620</name>
</gene>
<feature type="transmembrane region" description="Helical" evidence="8">
    <location>
        <begin position="152"/>
        <end position="173"/>
    </location>
</feature>
<evidence type="ECO:0000256" key="4">
    <source>
        <dbReference type="ARBA" id="ARBA00022989"/>
    </source>
</evidence>
<feature type="transmembrane region" description="Helical" evidence="8">
    <location>
        <begin position="76"/>
        <end position="95"/>
    </location>
</feature>
<evidence type="ECO:0000313" key="10">
    <source>
        <dbReference type="EMBL" id="MFC5062463.1"/>
    </source>
</evidence>
<evidence type="ECO:0000256" key="7">
    <source>
        <dbReference type="SAM" id="MobiDB-lite"/>
    </source>
</evidence>
<dbReference type="Pfam" id="PF13515">
    <property type="entry name" value="FUSC_2"/>
    <property type="match status" value="1"/>
</dbReference>
<feature type="transmembrane region" description="Helical" evidence="8">
    <location>
        <begin position="453"/>
        <end position="469"/>
    </location>
</feature>
<evidence type="ECO:0000256" key="2">
    <source>
        <dbReference type="ARBA" id="ARBA00022475"/>
    </source>
</evidence>
<evidence type="ECO:0000259" key="9">
    <source>
        <dbReference type="Pfam" id="PF13515"/>
    </source>
</evidence>
<feature type="transmembrane region" description="Helical" evidence="8">
    <location>
        <begin position="179"/>
        <end position="198"/>
    </location>
</feature>
<name>A0ABV9YM57_9PSEU</name>
<feature type="transmembrane region" description="Helical" evidence="8">
    <location>
        <begin position="476"/>
        <end position="495"/>
    </location>
</feature>
<comment type="similarity">
    <text evidence="6">Belongs to the YccS/YhfK family.</text>
</comment>
<keyword evidence="4 8" id="KW-1133">Transmembrane helix</keyword>